<feature type="region of interest" description="Disordered" evidence="1">
    <location>
        <begin position="20"/>
        <end position="74"/>
    </location>
</feature>
<protein>
    <submittedName>
        <fullName evidence="2">Uncharacterized protein</fullName>
    </submittedName>
</protein>
<reference evidence="2 3" key="1">
    <citation type="journal article" date="2019" name="Int. J. Syst. Evol. Microbiol.">
        <title>The Global Catalogue of Microorganisms (GCM) 10K type strain sequencing project: providing services to taxonomists for standard genome sequencing and annotation.</title>
        <authorList>
            <consortium name="The Broad Institute Genomics Platform"/>
            <consortium name="The Broad Institute Genome Sequencing Center for Infectious Disease"/>
            <person name="Wu L."/>
            <person name="Ma J."/>
        </authorList>
    </citation>
    <scope>NUCLEOTIDE SEQUENCE [LARGE SCALE GENOMIC DNA]</scope>
    <source>
        <strain evidence="2 3">SYNS20</strain>
    </source>
</reference>
<accession>A0ABD5TDN4</accession>
<dbReference type="EMBL" id="JBHSWX010000012">
    <property type="protein sequence ID" value="MFC6787515.1"/>
    <property type="molecule type" value="Genomic_DNA"/>
</dbReference>
<dbReference type="RefSeq" id="WP_284061667.1">
    <property type="nucleotide sequence ID" value="NZ_CP126158.1"/>
</dbReference>
<evidence type="ECO:0000256" key="1">
    <source>
        <dbReference type="SAM" id="MobiDB-lite"/>
    </source>
</evidence>
<dbReference type="PROSITE" id="PS51257">
    <property type="entry name" value="PROKAR_LIPOPROTEIN"/>
    <property type="match status" value="1"/>
</dbReference>
<evidence type="ECO:0000313" key="3">
    <source>
        <dbReference type="Proteomes" id="UP001596443"/>
    </source>
</evidence>
<dbReference type="GeneID" id="81210644"/>
<sequence>MDRRTVLSLAAGIGSAALAGCTGGAGGGSGGDDEETSESRDPTPTPNEEGEFPRITDRSFARTGDADEPGESASVAFGDDLVTVTGVISGKNGCMRASLAAAEYDADAGELRVRVETVREGGDTCTQQIVSRRYEAGVEFAGGLPASVVVEHESMGEVRTVTDVTR</sequence>
<feature type="compositionally biased region" description="Basic and acidic residues" evidence="1">
    <location>
        <begin position="51"/>
        <end position="60"/>
    </location>
</feature>
<dbReference type="Proteomes" id="UP001596443">
    <property type="component" value="Unassembled WGS sequence"/>
</dbReference>
<evidence type="ECO:0000313" key="2">
    <source>
        <dbReference type="EMBL" id="MFC6787515.1"/>
    </source>
</evidence>
<gene>
    <name evidence="2" type="ORF">ACFQFD_16370</name>
</gene>
<proteinExistence type="predicted"/>
<comment type="caution">
    <text evidence="2">The sequence shown here is derived from an EMBL/GenBank/DDBJ whole genome shotgun (WGS) entry which is preliminary data.</text>
</comment>
<dbReference type="AlphaFoldDB" id="A0ABD5TDN4"/>
<organism evidence="2 3">
    <name type="scientific">Halobaculum halobium</name>
    <dbReference type="NCBI Taxonomy" id="3032281"/>
    <lineage>
        <taxon>Archaea</taxon>
        <taxon>Methanobacteriati</taxon>
        <taxon>Methanobacteriota</taxon>
        <taxon>Stenosarchaea group</taxon>
        <taxon>Halobacteria</taxon>
        <taxon>Halobacteriales</taxon>
        <taxon>Haloferacaceae</taxon>
        <taxon>Halobaculum</taxon>
    </lineage>
</organism>
<keyword evidence="3" id="KW-1185">Reference proteome</keyword>
<name>A0ABD5TDN4_9EURY</name>
<feature type="compositionally biased region" description="Gly residues" evidence="1">
    <location>
        <begin position="21"/>
        <end position="30"/>
    </location>
</feature>